<dbReference type="Proteomes" id="UP000195386">
    <property type="component" value="Unassembled WGS sequence"/>
</dbReference>
<dbReference type="InterPro" id="IPR031158">
    <property type="entry name" value="GH10_AS"/>
</dbReference>
<dbReference type="Gene3D" id="2.60.120.260">
    <property type="entry name" value="Galactose-binding domain-like"/>
    <property type="match status" value="2"/>
</dbReference>
<gene>
    <name evidence="14" type="ORF">B5F97_00970</name>
</gene>
<evidence type="ECO:0000256" key="9">
    <source>
        <dbReference type="ARBA" id="ARBA00023295"/>
    </source>
</evidence>
<organism evidence="14 15">
    <name type="scientific">Bacteroides clarus</name>
    <dbReference type="NCBI Taxonomy" id="626929"/>
    <lineage>
        <taxon>Bacteria</taxon>
        <taxon>Pseudomonadati</taxon>
        <taxon>Bacteroidota</taxon>
        <taxon>Bacteroidia</taxon>
        <taxon>Bacteroidales</taxon>
        <taxon>Bacteroidaceae</taxon>
        <taxon>Bacteroides</taxon>
    </lineage>
</organism>
<evidence type="ECO:0000256" key="6">
    <source>
        <dbReference type="ARBA" id="ARBA00022737"/>
    </source>
</evidence>
<keyword evidence="6" id="KW-0677">Repeat</keyword>
<dbReference type="InterPro" id="IPR001000">
    <property type="entry name" value="GH10_dom"/>
</dbReference>
<dbReference type="GO" id="GO:0031176">
    <property type="term" value="F:endo-1,4-beta-xylanase activity"/>
    <property type="evidence" value="ECO:0007669"/>
    <property type="project" value="UniProtKB-EC"/>
</dbReference>
<feature type="region of interest" description="Disordered" evidence="12">
    <location>
        <begin position="355"/>
        <end position="379"/>
    </location>
</feature>
<sequence>MCSIFSLNANMPTKVCVMVSQVKTLVQHSDITNKRIMNMKLYTVKRIFPLLLCMLIFNSCDDEKMQWGKIGGEITAEEIPLELTEKIERYDFIKTYAAQYTPQMCIGIGLSANLYNTDEEYKQVCDDNFQLFTMGNAMKHGTVVRDNGELNFTTIDKFFNIIPEDKQIYGHNFIWHTQQNQNYLKKLVVEALGNEGEDPNPPTPSEDNMIVNGNFETGNTNGWSGWGNSSSNKLTQDGSYGNILTLTNPTDGSTSHSAQIAYKISGTFEMGATYTATFEAKAQQNGKIQIALQKDSEKDNYPGEGYKDYDITTQWVSYTYTHTIKTVADMDRFMINFGLTANTYYIDNISLVKNSSSGESPEPDPEPDPDPILPGVGNLLNESFENGNNGWDINPGKASDGYSLESVEQADSPDGNKVLKIYQNGLLQIKTPEIPVGKEVVVSFYIKGEQEANVSIAFLNGVIENQYAQITGTNIIKSKIAVTTAWQQVTFKLQDSKGTMFKDGVKQWTYILDFGRIKGNTYYIDNVQITDPSVTATYTTQLKYTQNATPRAISSSLRNNEKIQTALYGAMENWIKEMIKHCGKRVTAWDVLNEPINDDLGLRGVDNKYASGDSEPTGSTASDLNLNWISSAGNQHFYWGYFLGKEYAVKAFQYARKYANEQQTDAKLYINDYNLESNPNKLKELIEYVKYIDEQNGSPIVDGIGTQMHVNVDLKKSQVDAMFKTMASTGKLIRITELDVAVKTTTPSIEQQQSQADTYLMIVESYKENVPEVQQAGITIWNLTDSKKEHEYWLNGDAPNLFNADYSRKIAYKAFCDGLAGKDISEDWEKPMNK</sequence>
<dbReference type="PROSITE" id="PS51760">
    <property type="entry name" value="GH10_2"/>
    <property type="match status" value="1"/>
</dbReference>
<protein>
    <recommendedName>
        <fullName evidence="3">endo-1,4-beta-xylanase</fullName>
        <ecNumber evidence="3">3.2.1.8</ecNumber>
    </recommendedName>
</protein>
<accession>A0A1Y3YYX1</accession>
<dbReference type="InterPro" id="IPR017853">
    <property type="entry name" value="GH"/>
</dbReference>
<evidence type="ECO:0000256" key="7">
    <source>
        <dbReference type="ARBA" id="ARBA00022801"/>
    </source>
</evidence>
<evidence type="ECO:0000256" key="8">
    <source>
        <dbReference type="ARBA" id="ARBA00023277"/>
    </source>
</evidence>
<evidence type="ECO:0000256" key="1">
    <source>
        <dbReference type="ARBA" id="ARBA00000681"/>
    </source>
</evidence>
<evidence type="ECO:0000256" key="10">
    <source>
        <dbReference type="ARBA" id="ARBA00023326"/>
    </source>
</evidence>
<dbReference type="Pfam" id="PF02018">
    <property type="entry name" value="CBM_4_9"/>
    <property type="match status" value="1"/>
</dbReference>
<dbReference type="PANTHER" id="PTHR31490:SF88">
    <property type="entry name" value="BETA-XYLANASE"/>
    <property type="match status" value="1"/>
</dbReference>
<dbReference type="InterPro" id="IPR008979">
    <property type="entry name" value="Galactose-bd-like_sf"/>
</dbReference>
<dbReference type="Gene3D" id="3.20.20.80">
    <property type="entry name" value="Glycosidases"/>
    <property type="match status" value="2"/>
</dbReference>
<keyword evidence="4" id="KW-0858">Xylan degradation</keyword>
<dbReference type="SMART" id="SM00633">
    <property type="entry name" value="Glyco_10"/>
    <property type="match status" value="1"/>
</dbReference>
<dbReference type="EC" id="3.2.1.8" evidence="3"/>
<dbReference type="PANTHER" id="PTHR31490">
    <property type="entry name" value="GLYCOSYL HYDROLASE"/>
    <property type="match status" value="1"/>
</dbReference>
<evidence type="ECO:0000259" key="13">
    <source>
        <dbReference type="PROSITE" id="PS51760"/>
    </source>
</evidence>
<dbReference type="InterPro" id="IPR044846">
    <property type="entry name" value="GH10"/>
</dbReference>
<dbReference type="PROSITE" id="PS00591">
    <property type="entry name" value="GH10_1"/>
    <property type="match status" value="1"/>
</dbReference>
<evidence type="ECO:0000256" key="12">
    <source>
        <dbReference type="SAM" id="MobiDB-lite"/>
    </source>
</evidence>
<comment type="caution">
    <text evidence="14">The sequence shown here is derived from an EMBL/GenBank/DDBJ whole genome shotgun (WGS) entry which is preliminary data.</text>
</comment>
<evidence type="ECO:0000256" key="4">
    <source>
        <dbReference type="ARBA" id="ARBA00022651"/>
    </source>
</evidence>
<proteinExistence type="inferred from homology"/>
<name>A0A1Y3YYX1_9BACE</name>
<keyword evidence="7" id="KW-0378">Hydrolase</keyword>
<keyword evidence="5" id="KW-0732">Signal</keyword>
<evidence type="ECO:0000256" key="11">
    <source>
        <dbReference type="PROSITE-ProRule" id="PRU10061"/>
    </source>
</evidence>
<dbReference type="Pfam" id="PF00331">
    <property type="entry name" value="Glyco_hydro_10"/>
    <property type="match status" value="2"/>
</dbReference>
<dbReference type="AlphaFoldDB" id="A0A1Y3YYX1"/>
<evidence type="ECO:0000313" key="14">
    <source>
        <dbReference type="EMBL" id="OUO03026.1"/>
    </source>
</evidence>
<evidence type="ECO:0000256" key="2">
    <source>
        <dbReference type="ARBA" id="ARBA00007495"/>
    </source>
</evidence>
<dbReference type="InterPro" id="IPR003305">
    <property type="entry name" value="CenC_carb-bd"/>
</dbReference>
<feature type="active site" description="Nucleophile" evidence="11">
    <location>
        <position position="737"/>
    </location>
</feature>
<feature type="domain" description="GH10" evidence="13">
    <location>
        <begin position="528"/>
        <end position="818"/>
    </location>
</feature>
<evidence type="ECO:0000256" key="3">
    <source>
        <dbReference type="ARBA" id="ARBA00012590"/>
    </source>
</evidence>
<keyword evidence="9" id="KW-0326">Glycosidase</keyword>
<dbReference type="SUPFAM" id="SSF51445">
    <property type="entry name" value="(Trans)glycosidases"/>
    <property type="match status" value="1"/>
</dbReference>
<reference evidence="15" key="1">
    <citation type="submission" date="2017-04" db="EMBL/GenBank/DDBJ databases">
        <title>Function of individual gut microbiota members based on whole genome sequencing of pure cultures obtained from chicken caecum.</title>
        <authorList>
            <person name="Medvecky M."/>
            <person name="Cejkova D."/>
            <person name="Polansky O."/>
            <person name="Karasova D."/>
            <person name="Kubasova T."/>
            <person name="Cizek A."/>
            <person name="Rychlik I."/>
        </authorList>
    </citation>
    <scope>NUCLEOTIDE SEQUENCE [LARGE SCALE GENOMIC DNA]</scope>
    <source>
        <strain evidence="15">An43</strain>
    </source>
</reference>
<comment type="catalytic activity">
    <reaction evidence="1">
        <text>Endohydrolysis of (1-&gt;4)-beta-D-xylosidic linkages in xylans.</text>
        <dbReference type="EC" id="3.2.1.8"/>
    </reaction>
</comment>
<keyword evidence="10" id="KW-0624">Polysaccharide degradation</keyword>
<dbReference type="SUPFAM" id="SSF49785">
    <property type="entry name" value="Galactose-binding domain-like"/>
    <property type="match status" value="2"/>
</dbReference>
<comment type="similarity">
    <text evidence="2">Belongs to the glycosyl hydrolase 10 (cellulase F) family.</text>
</comment>
<evidence type="ECO:0000313" key="15">
    <source>
        <dbReference type="Proteomes" id="UP000195386"/>
    </source>
</evidence>
<dbReference type="EMBL" id="NFII01000001">
    <property type="protein sequence ID" value="OUO03026.1"/>
    <property type="molecule type" value="Genomic_DNA"/>
</dbReference>
<dbReference type="GO" id="GO:0045493">
    <property type="term" value="P:xylan catabolic process"/>
    <property type="evidence" value="ECO:0007669"/>
    <property type="project" value="UniProtKB-KW"/>
</dbReference>
<evidence type="ECO:0000256" key="5">
    <source>
        <dbReference type="ARBA" id="ARBA00022729"/>
    </source>
</evidence>
<keyword evidence="8" id="KW-0119">Carbohydrate metabolism</keyword>